<dbReference type="OrthoDB" id="359066at2"/>
<dbReference type="Proteomes" id="UP001529201">
    <property type="component" value="Unassembled WGS sequence"/>
</dbReference>
<evidence type="ECO:0000259" key="1">
    <source>
        <dbReference type="Pfam" id="PF04266"/>
    </source>
</evidence>
<name>A0A5B8T109_LEUPS</name>
<evidence type="ECO:0000313" key="2">
    <source>
        <dbReference type="EMBL" id="MDG9732993.1"/>
    </source>
</evidence>
<feature type="domain" description="ASCH" evidence="1">
    <location>
        <begin position="6"/>
        <end position="65"/>
    </location>
</feature>
<proteinExistence type="predicted"/>
<dbReference type="SUPFAM" id="SSF88697">
    <property type="entry name" value="PUA domain-like"/>
    <property type="match status" value="1"/>
</dbReference>
<dbReference type="AlphaFoldDB" id="A0A5B8T109"/>
<dbReference type="Proteomes" id="UP000321296">
    <property type="component" value="Chromosome"/>
</dbReference>
<dbReference type="EMBL" id="JARGDN010000002">
    <property type="protein sequence ID" value="MDG9732993.1"/>
    <property type="molecule type" value="Genomic_DNA"/>
</dbReference>
<reference evidence="2 5" key="2">
    <citation type="submission" date="2023-02" db="EMBL/GenBank/DDBJ databases">
        <title>Antimicrobial susceptibility testing and tentative epidemiological cut-off values for Lactobacillaceae family species intended for ingestion.</title>
        <authorList>
            <person name="Noehr-Meldgaard K."/>
            <person name="Struve C."/>
            <person name="Ingmer H."/>
            <person name="Koza A."/>
            <person name="Al-Nakeeb K."/>
            <person name="Agersoe Y."/>
        </authorList>
    </citation>
    <scope>NUCLEOTIDE SEQUENCE [LARGE SCALE GENOMIC DNA]</scope>
    <source>
        <strain evidence="2 5">DSM 20193</strain>
    </source>
</reference>
<gene>
    <name evidence="3" type="ORF">FGL85_06510</name>
    <name evidence="2" type="ORF">P1N92_02530</name>
</gene>
<dbReference type="Gene3D" id="2.30.130.30">
    <property type="entry name" value="Hypothetical protein"/>
    <property type="match status" value="1"/>
</dbReference>
<reference evidence="3 4" key="1">
    <citation type="submission" date="2019-06" db="EMBL/GenBank/DDBJ databases">
        <title>Genome analyses of bacteria isolated from kimchi.</title>
        <authorList>
            <person name="Lee S."/>
            <person name="Ahn S."/>
            <person name="Roh S."/>
        </authorList>
    </citation>
    <scope>NUCLEOTIDE SEQUENCE [LARGE SCALE GENOMIC DNA]</scope>
    <source>
        <strain evidence="3 4">CBA3630</strain>
    </source>
</reference>
<dbReference type="EMBL" id="CP042383">
    <property type="protein sequence ID" value="QEA42177.1"/>
    <property type="molecule type" value="Genomic_DNA"/>
</dbReference>
<evidence type="ECO:0000313" key="3">
    <source>
        <dbReference type="EMBL" id="QEA42177.1"/>
    </source>
</evidence>
<evidence type="ECO:0000313" key="5">
    <source>
        <dbReference type="Proteomes" id="UP001529201"/>
    </source>
</evidence>
<sequence>MKALVIRQPYASQIMFGSKKIEYRSWHPGKVTDFLVVSSAKSQQGTFDLMLPKRTALATVHIDRVSQDDDIYAWHLTVTSWVKPFLVKGKLGWLSIDDRLIHQNTAVLADLKSYRCDKIVSSRIEPFEKELSAIAMSQMPKTYAKVLADSGLDELYKVWQARHQHGY</sequence>
<accession>A0A5B8T109</accession>
<evidence type="ECO:0000313" key="4">
    <source>
        <dbReference type="Proteomes" id="UP000321296"/>
    </source>
</evidence>
<dbReference type="InterPro" id="IPR015947">
    <property type="entry name" value="PUA-like_sf"/>
</dbReference>
<dbReference type="Pfam" id="PF04266">
    <property type="entry name" value="ASCH"/>
    <property type="match status" value="1"/>
</dbReference>
<protein>
    <submittedName>
        <fullName evidence="3">ASCH domain-containing protein</fullName>
    </submittedName>
</protein>
<dbReference type="KEGG" id="lpse:FGL85_06510"/>
<dbReference type="GeneID" id="64344515"/>
<dbReference type="InterPro" id="IPR007374">
    <property type="entry name" value="ASCH_domain"/>
</dbReference>
<keyword evidence="5" id="KW-1185">Reference proteome</keyword>
<organism evidence="3 4">
    <name type="scientific">Leuconostoc pseudomesenteroides</name>
    <dbReference type="NCBI Taxonomy" id="33968"/>
    <lineage>
        <taxon>Bacteria</taxon>
        <taxon>Bacillati</taxon>
        <taxon>Bacillota</taxon>
        <taxon>Bacilli</taxon>
        <taxon>Lactobacillales</taxon>
        <taxon>Lactobacillaceae</taxon>
        <taxon>Leuconostoc</taxon>
    </lineage>
</organism>
<dbReference type="RefSeq" id="WP_010278311.1">
    <property type="nucleotide sequence ID" value="NZ_BMBQ01000003.1"/>
</dbReference>